<feature type="region of interest" description="Disordered" evidence="1">
    <location>
        <begin position="1"/>
        <end position="39"/>
    </location>
</feature>
<organism evidence="2 3">
    <name type="scientific">Lysobacter antibioticus</name>
    <dbReference type="NCBI Taxonomy" id="84531"/>
    <lineage>
        <taxon>Bacteria</taxon>
        <taxon>Pseudomonadati</taxon>
        <taxon>Pseudomonadota</taxon>
        <taxon>Gammaproteobacteria</taxon>
        <taxon>Lysobacterales</taxon>
        <taxon>Lysobacteraceae</taxon>
        <taxon>Lysobacter</taxon>
    </lineage>
</organism>
<accession>A0A0S2DYG8</accession>
<dbReference type="EMBL" id="CP011129">
    <property type="protein sequence ID" value="ALN80524.1"/>
    <property type="molecule type" value="Genomic_DNA"/>
</dbReference>
<gene>
    <name evidence="2" type="ORF">LA76x_2394</name>
</gene>
<name>A0A0S2DYG8_LYSAN</name>
<evidence type="ECO:0000256" key="1">
    <source>
        <dbReference type="SAM" id="MobiDB-lite"/>
    </source>
</evidence>
<dbReference type="PATRIC" id="fig|84531.7.peg.2686"/>
<sequence>MSQARSGPARPPSPAHGGFAADSHKMRAPRPDRAPAPDR</sequence>
<dbReference type="Proteomes" id="UP000060787">
    <property type="component" value="Chromosome"/>
</dbReference>
<dbReference type="KEGG" id="lab:LA76x_2394"/>
<dbReference type="KEGG" id="laq:GLA29479_2740"/>
<evidence type="ECO:0000313" key="3">
    <source>
        <dbReference type="Proteomes" id="UP000060787"/>
    </source>
</evidence>
<evidence type="ECO:0000313" key="2">
    <source>
        <dbReference type="EMBL" id="ALN80524.1"/>
    </source>
</evidence>
<proteinExistence type="predicted"/>
<dbReference type="AlphaFoldDB" id="A0A0S2DYG8"/>
<protein>
    <submittedName>
        <fullName evidence="2">Uncharacterized protein</fullName>
    </submittedName>
</protein>
<keyword evidence="3" id="KW-1185">Reference proteome</keyword>
<dbReference type="STRING" id="84531.LA76x_2394"/>
<feature type="compositionally biased region" description="Basic and acidic residues" evidence="1">
    <location>
        <begin position="22"/>
        <end position="39"/>
    </location>
</feature>
<reference evidence="2 3" key="1">
    <citation type="journal article" date="2015" name="BMC Genomics">
        <title>Comparative genomics and metabolic profiling of the genus Lysobacter.</title>
        <authorList>
            <person name="de Bruijn I."/>
            <person name="Cheng X."/>
            <person name="de Jager V."/>
            <person name="Exposito R.G."/>
            <person name="Watrous J."/>
            <person name="Patel N."/>
            <person name="Postma J."/>
            <person name="Dorrestein P.C."/>
            <person name="Kobayashi D."/>
            <person name="Raaijmakers J.M."/>
        </authorList>
    </citation>
    <scope>NUCLEOTIDE SEQUENCE [LARGE SCALE GENOMIC DNA]</scope>
    <source>
        <strain evidence="2 3">76</strain>
    </source>
</reference>